<dbReference type="PANTHER" id="PTHR41251:SF1">
    <property type="entry name" value="NON-HOMOLOGOUS END JOINING PROTEIN KU"/>
    <property type="match status" value="1"/>
</dbReference>
<feature type="region of interest" description="Disordered" evidence="2">
    <location>
        <begin position="64"/>
        <end position="123"/>
    </location>
</feature>
<feature type="compositionally biased region" description="Basic residues" evidence="2">
    <location>
        <begin position="113"/>
        <end position="123"/>
    </location>
</feature>
<dbReference type="RefSeq" id="WP_197003306.1">
    <property type="nucleotide sequence ID" value="NZ_BONS01000036.1"/>
</dbReference>
<dbReference type="GO" id="GO:0006310">
    <property type="term" value="P:DNA recombination"/>
    <property type="evidence" value="ECO:0007669"/>
    <property type="project" value="UniProtKB-KW"/>
</dbReference>
<reference evidence="3" key="1">
    <citation type="submission" date="2020-11" db="EMBL/GenBank/DDBJ databases">
        <title>Sequencing the genomes of 1000 actinobacteria strains.</title>
        <authorList>
            <person name="Klenk H.-P."/>
        </authorList>
    </citation>
    <scope>NUCLEOTIDE SEQUENCE</scope>
    <source>
        <strain evidence="3">DSM 45356</strain>
    </source>
</reference>
<accession>A0A8J7GCX0</accession>
<evidence type="ECO:0000256" key="2">
    <source>
        <dbReference type="SAM" id="MobiDB-lite"/>
    </source>
</evidence>
<evidence type="ECO:0000313" key="4">
    <source>
        <dbReference type="Proteomes" id="UP000622552"/>
    </source>
</evidence>
<dbReference type="PANTHER" id="PTHR41251">
    <property type="entry name" value="NON-HOMOLOGOUS END JOINING PROTEIN KU"/>
    <property type="match status" value="1"/>
</dbReference>
<evidence type="ECO:0000313" key="3">
    <source>
        <dbReference type="EMBL" id="MBG6136314.1"/>
    </source>
</evidence>
<name>A0A8J7GCX0_9ACTN</name>
<dbReference type="InterPro" id="IPR009187">
    <property type="entry name" value="Prok_Ku"/>
</dbReference>
<dbReference type="AlphaFoldDB" id="A0A8J7GCX0"/>
<gene>
    <name evidence="3" type="ORF">IW245_002508</name>
</gene>
<dbReference type="Proteomes" id="UP000622552">
    <property type="component" value="Unassembled WGS sequence"/>
</dbReference>
<protein>
    <submittedName>
        <fullName evidence="3">Non-homologous end joining protein Ku</fullName>
    </submittedName>
</protein>
<keyword evidence="4" id="KW-1185">Reference proteome</keyword>
<feature type="compositionally biased region" description="Low complexity" evidence="2">
    <location>
        <begin position="97"/>
        <end position="112"/>
    </location>
</feature>
<dbReference type="GO" id="GO:0003690">
    <property type="term" value="F:double-stranded DNA binding"/>
    <property type="evidence" value="ECO:0007669"/>
    <property type="project" value="TreeGrafter"/>
</dbReference>
<sequence length="123" mass="13115">MSLVENMTADWNPQDPRFSDDYRTAVKELIDAKVEGREVVVPERPEAPGITSPADLMEVLKASVASARQAHQHHADGEPAAAGPKRALKAVPKAKESASTAKTTSTKAGTKTPAKKARSRKTA</sequence>
<comment type="caution">
    <text evidence="3">The sequence shown here is derived from an EMBL/GenBank/DDBJ whole genome shotgun (WGS) entry which is preliminary data.</text>
</comment>
<evidence type="ECO:0000256" key="1">
    <source>
        <dbReference type="ARBA" id="ARBA00023172"/>
    </source>
</evidence>
<organism evidence="3 4">
    <name type="scientific">Longispora fulva</name>
    <dbReference type="NCBI Taxonomy" id="619741"/>
    <lineage>
        <taxon>Bacteria</taxon>
        <taxon>Bacillati</taxon>
        <taxon>Actinomycetota</taxon>
        <taxon>Actinomycetes</taxon>
        <taxon>Micromonosporales</taxon>
        <taxon>Micromonosporaceae</taxon>
        <taxon>Longispora</taxon>
    </lineage>
</organism>
<keyword evidence="1" id="KW-0233">DNA recombination</keyword>
<proteinExistence type="predicted"/>
<dbReference type="EMBL" id="JADOUF010000001">
    <property type="protein sequence ID" value="MBG6136314.1"/>
    <property type="molecule type" value="Genomic_DNA"/>
</dbReference>